<dbReference type="EMBL" id="FQVD01000017">
    <property type="protein sequence ID" value="SHF36513.1"/>
    <property type="molecule type" value="Genomic_DNA"/>
</dbReference>
<keyword evidence="2" id="KW-1185">Reference proteome</keyword>
<proteinExistence type="predicted"/>
<reference evidence="1 2" key="1">
    <citation type="submission" date="2016-11" db="EMBL/GenBank/DDBJ databases">
        <authorList>
            <person name="Jaros S."/>
            <person name="Januszkiewicz K."/>
            <person name="Wedrychowicz H."/>
        </authorList>
    </citation>
    <scope>NUCLEOTIDE SEQUENCE [LARGE SCALE GENOMIC DNA]</scope>
    <source>
        <strain evidence="1 2">DSM 26883</strain>
    </source>
</reference>
<evidence type="ECO:0000313" key="2">
    <source>
        <dbReference type="Proteomes" id="UP000184436"/>
    </source>
</evidence>
<evidence type="ECO:0000313" key="1">
    <source>
        <dbReference type="EMBL" id="SHF36513.1"/>
    </source>
</evidence>
<name>A0A1M5B212_9BACE</name>
<sequence>MTDAIVMKLRFSFVCLLFLSSNVEQKEDSLFKRNSFRCKIMKFIANHLIIERIFWLKSRKFLIFINRLLSKTGFIQEMAPINQGVCKRGVLLKRETPFTYHFRPVFHAEKRGFAEGGL</sequence>
<organism evidence="1 2">
    <name type="scientific">Bacteroides faecichinchillae</name>
    <dbReference type="NCBI Taxonomy" id="871325"/>
    <lineage>
        <taxon>Bacteria</taxon>
        <taxon>Pseudomonadati</taxon>
        <taxon>Bacteroidota</taxon>
        <taxon>Bacteroidia</taxon>
        <taxon>Bacteroidales</taxon>
        <taxon>Bacteroidaceae</taxon>
        <taxon>Bacteroides</taxon>
    </lineage>
</organism>
<accession>A0A1M5B212</accession>
<dbReference type="AlphaFoldDB" id="A0A1M5B212"/>
<dbReference type="Proteomes" id="UP000184436">
    <property type="component" value="Unassembled WGS sequence"/>
</dbReference>
<protein>
    <submittedName>
        <fullName evidence="1">Uncharacterized protein</fullName>
    </submittedName>
</protein>
<dbReference type="STRING" id="871325.SAMN05444349_11734"/>
<gene>
    <name evidence="1" type="ORF">SAMN05444349_11734</name>
</gene>